<comment type="function">
    <text evidence="13">Transfers and isomerizes the ribose moiety from AdoMet to the 7-aminomethyl group of 7-deazaguanine (preQ1-tRNA) to give epoxyqueuosine (oQ-tRNA).</text>
</comment>
<organism evidence="14 15">
    <name type="scientific">Fuerstiella marisgermanici</name>
    <dbReference type="NCBI Taxonomy" id="1891926"/>
    <lineage>
        <taxon>Bacteria</taxon>
        <taxon>Pseudomonadati</taxon>
        <taxon>Planctomycetota</taxon>
        <taxon>Planctomycetia</taxon>
        <taxon>Planctomycetales</taxon>
        <taxon>Planctomycetaceae</taxon>
        <taxon>Fuerstiella</taxon>
    </lineage>
</organism>
<evidence type="ECO:0000256" key="4">
    <source>
        <dbReference type="ARBA" id="ARBA00022490"/>
    </source>
</evidence>
<sequence length="377" mass="41799">MVDPDPKNVDPDLDHIAAWQFELPPELIAARPTSQRDGGRLLVVRRQTGQIEHRQIVDLPNILQTGDRLVFNNTKVLPARLFGFRTSTGGRWEGLFLEQTDDKRWRITGQTRGRLLEDECLTIVQATEFSPSRTIDDYSAAETLQLRLVERCSDGSWLAEPDLNLQTLQLLEEFGTLPLPPYIGRKVADSADSERYQTVFASQTGAIAAPTAGLHFTPGLLSMCSARGISRSEVTLHVGIGTFRPVSTDRLSEHQMHSEWCRLTAESAADINTTKASGNNVVAVGTTSVRTLEASAAEVMSRDGSLVEWQGATNLFIQPGFRFRAVDQLLTNFHLPGSTLIVLVAALAGYDLTMEAYRKAVEEKYRFYSYGDAMLIL</sequence>
<keyword evidence="5 13" id="KW-0808">Transferase</keyword>
<evidence type="ECO:0000256" key="10">
    <source>
        <dbReference type="ARBA" id="ARBA00066503"/>
    </source>
</evidence>
<dbReference type="Pfam" id="PF02547">
    <property type="entry name" value="Queuosine_synth"/>
    <property type="match status" value="1"/>
</dbReference>
<keyword evidence="14" id="KW-0413">Isomerase</keyword>
<dbReference type="GO" id="GO:0008616">
    <property type="term" value="P:tRNA queuosine(34) biosynthetic process"/>
    <property type="evidence" value="ECO:0007669"/>
    <property type="project" value="UniProtKB-UniRule"/>
</dbReference>
<dbReference type="NCBIfam" id="NF001140">
    <property type="entry name" value="PRK00147.1"/>
    <property type="match status" value="1"/>
</dbReference>
<evidence type="ECO:0000256" key="7">
    <source>
        <dbReference type="ARBA" id="ARBA00022785"/>
    </source>
</evidence>
<dbReference type="STRING" id="1891926.Fuma_00500"/>
<dbReference type="GO" id="GO:0051075">
    <property type="term" value="F:S-adenosylmethionine:tRNA ribosyltransferase-isomerase activity"/>
    <property type="evidence" value="ECO:0007669"/>
    <property type="project" value="UniProtKB-EC"/>
</dbReference>
<protein>
    <recommendedName>
        <fullName evidence="11 13">S-adenosylmethionine:tRNA ribosyltransferase-isomerase</fullName>
        <ecNumber evidence="10 13">2.4.99.17</ecNumber>
    </recommendedName>
    <alternativeName>
        <fullName evidence="12 13">Queuosine biosynthesis protein QueA</fullName>
    </alternativeName>
</protein>
<evidence type="ECO:0000256" key="12">
    <source>
        <dbReference type="ARBA" id="ARBA00076160"/>
    </source>
</evidence>
<dbReference type="UniPathway" id="UPA00392"/>
<evidence type="ECO:0000313" key="15">
    <source>
        <dbReference type="Proteomes" id="UP000187735"/>
    </source>
</evidence>
<dbReference type="OrthoDB" id="9805933at2"/>
<keyword evidence="15" id="KW-1185">Reference proteome</keyword>
<dbReference type="Gene3D" id="3.40.1780.10">
    <property type="entry name" value="QueA-like"/>
    <property type="match status" value="1"/>
</dbReference>
<evidence type="ECO:0000256" key="13">
    <source>
        <dbReference type="HAMAP-Rule" id="MF_00113"/>
    </source>
</evidence>
<comment type="similarity">
    <text evidence="9 13">Belongs to the QueA family.</text>
</comment>
<evidence type="ECO:0000256" key="8">
    <source>
        <dbReference type="ARBA" id="ARBA00052751"/>
    </source>
</evidence>
<evidence type="ECO:0000256" key="11">
    <source>
        <dbReference type="ARBA" id="ARBA00069325"/>
    </source>
</evidence>
<comment type="subunit">
    <text evidence="3 13">Monomer.</text>
</comment>
<evidence type="ECO:0000313" key="14">
    <source>
        <dbReference type="EMBL" id="APZ90916.1"/>
    </source>
</evidence>
<dbReference type="AlphaFoldDB" id="A0A1P8WA34"/>
<dbReference type="EMBL" id="CP017641">
    <property type="protein sequence ID" value="APZ90916.1"/>
    <property type="molecule type" value="Genomic_DNA"/>
</dbReference>
<dbReference type="HAMAP" id="MF_00113">
    <property type="entry name" value="QueA"/>
    <property type="match status" value="1"/>
</dbReference>
<comment type="subcellular location">
    <subcellularLocation>
        <location evidence="1 13">Cytoplasm</location>
    </subcellularLocation>
</comment>
<dbReference type="FunFam" id="3.40.1780.10:FF:000001">
    <property type="entry name" value="S-adenosylmethionine:tRNA ribosyltransferase-isomerase"/>
    <property type="match status" value="1"/>
</dbReference>
<evidence type="ECO:0000256" key="6">
    <source>
        <dbReference type="ARBA" id="ARBA00022691"/>
    </source>
</evidence>
<dbReference type="InterPro" id="IPR042118">
    <property type="entry name" value="QueA_dom1"/>
</dbReference>
<comment type="pathway">
    <text evidence="2 13">tRNA modification; tRNA-queuosine biosynthesis.</text>
</comment>
<dbReference type="Proteomes" id="UP000187735">
    <property type="component" value="Chromosome"/>
</dbReference>
<evidence type="ECO:0000256" key="9">
    <source>
        <dbReference type="ARBA" id="ARBA00061210"/>
    </source>
</evidence>
<evidence type="ECO:0000256" key="1">
    <source>
        <dbReference type="ARBA" id="ARBA00004496"/>
    </source>
</evidence>
<keyword evidence="7 13" id="KW-0671">Queuosine biosynthesis</keyword>
<dbReference type="Gene3D" id="2.40.10.240">
    <property type="entry name" value="QueA-like"/>
    <property type="match status" value="1"/>
</dbReference>
<dbReference type="PANTHER" id="PTHR30307">
    <property type="entry name" value="S-ADENOSYLMETHIONINE:TRNA RIBOSYLTRANSFERASE-ISOMERASE"/>
    <property type="match status" value="1"/>
</dbReference>
<dbReference type="EC" id="2.4.99.17" evidence="10 13"/>
<evidence type="ECO:0000256" key="5">
    <source>
        <dbReference type="ARBA" id="ARBA00022679"/>
    </source>
</evidence>
<accession>A0A1P8WA34</accession>
<reference evidence="14 15" key="1">
    <citation type="journal article" date="2016" name="Front. Microbiol.">
        <title>Fuerstia marisgermanicae gen. nov., sp. nov., an Unusual Member of the Phylum Planctomycetes from the German Wadden Sea.</title>
        <authorList>
            <person name="Kohn T."/>
            <person name="Heuer A."/>
            <person name="Jogler M."/>
            <person name="Vollmers J."/>
            <person name="Boedeker C."/>
            <person name="Bunk B."/>
            <person name="Rast P."/>
            <person name="Borchert D."/>
            <person name="Glockner I."/>
            <person name="Freese H.M."/>
            <person name="Klenk H.P."/>
            <person name="Overmann J."/>
            <person name="Kaster A.K."/>
            <person name="Rohde M."/>
            <person name="Wiegand S."/>
            <person name="Jogler C."/>
        </authorList>
    </citation>
    <scope>NUCLEOTIDE SEQUENCE [LARGE SCALE GENOMIC DNA]</scope>
    <source>
        <strain evidence="14 15">NH11</strain>
    </source>
</reference>
<dbReference type="SUPFAM" id="SSF111337">
    <property type="entry name" value="QueA-like"/>
    <property type="match status" value="1"/>
</dbReference>
<evidence type="ECO:0000256" key="2">
    <source>
        <dbReference type="ARBA" id="ARBA00004691"/>
    </source>
</evidence>
<gene>
    <name evidence="13 14" type="primary">queA</name>
    <name evidence="14" type="ORF">Fuma_00500</name>
</gene>
<keyword evidence="6 13" id="KW-0949">S-adenosyl-L-methionine</keyword>
<dbReference type="PANTHER" id="PTHR30307:SF0">
    <property type="entry name" value="S-ADENOSYLMETHIONINE:TRNA RIBOSYLTRANSFERASE-ISOMERASE"/>
    <property type="match status" value="1"/>
</dbReference>
<proteinExistence type="inferred from homology"/>
<comment type="catalytic activity">
    <reaction evidence="8 13">
        <text>7-aminomethyl-7-carbaguanosine(34) in tRNA + S-adenosyl-L-methionine = epoxyqueuosine(34) in tRNA + adenine + L-methionine + 2 H(+)</text>
        <dbReference type="Rhea" id="RHEA:32155"/>
        <dbReference type="Rhea" id="RHEA-COMP:10342"/>
        <dbReference type="Rhea" id="RHEA-COMP:18582"/>
        <dbReference type="ChEBI" id="CHEBI:15378"/>
        <dbReference type="ChEBI" id="CHEBI:16708"/>
        <dbReference type="ChEBI" id="CHEBI:57844"/>
        <dbReference type="ChEBI" id="CHEBI:59789"/>
        <dbReference type="ChEBI" id="CHEBI:82833"/>
        <dbReference type="ChEBI" id="CHEBI:194443"/>
        <dbReference type="EC" id="2.4.99.17"/>
    </reaction>
</comment>
<dbReference type="GO" id="GO:0005737">
    <property type="term" value="C:cytoplasm"/>
    <property type="evidence" value="ECO:0007669"/>
    <property type="project" value="UniProtKB-SubCell"/>
</dbReference>
<dbReference type="NCBIfam" id="TIGR00113">
    <property type="entry name" value="queA"/>
    <property type="match status" value="1"/>
</dbReference>
<dbReference type="InterPro" id="IPR003699">
    <property type="entry name" value="QueA"/>
</dbReference>
<dbReference type="KEGG" id="fmr:Fuma_00500"/>
<dbReference type="InterPro" id="IPR036100">
    <property type="entry name" value="QueA_sf"/>
</dbReference>
<name>A0A1P8WA34_9PLAN</name>
<evidence type="ECO:0000256" key="3">
    <source>
        <dbReference type="ARBA" id="ARBA00011245"/>
    </source>
</evidence>
<dbReference type="InterPro" id="IPR042119">
    <property type="entry name" value="QueA_dom2"/>
</dbReference>
<keyword evidence="14" id="KW-0328">Glycosyltransferase</keyword>
<keyword evidence="4 13" id="KW-0963">Cytoplasm</keyword>